<keyword evidence="3" id="KW-1185">Reference proteome</keyword>
<dbReference type="EMBL" id="NMUH01000486">
    <property type="protein sequence ID" value="MQL80009.1"/>
    <property type="molecule type" value="Genomic_DNA"/>
</dbReference>
<evidence type="ECO:0000313" key="3">
    <source>
        <dbReference type="Proteomes" id="UP000652761"/>
    </source>
</evidence>
<comment type="caution">
    <text evidence="2">The sequence shown here is derived from an EMBL/GenBank/DDBJ whole genome shotgun (WGS) entry which is preliminary data.</text>
</comment>
<reference evidence="2" key="1">
    <citation type="submission" date="2017-07" db="EMBL/GenBank/DDBJ databases">
        <title>Taro Niue Genome Assembly and Annotation.</title>
        <authorList>
            <person name="Atibalentja N."/>
            <person name="Keating K."/>
            <person name="Fields C.J."/>
        </authorList>
    </citation>
    <scope>NUCLEOTIDE SEQUENCE</scope>
    <source>
        <strain evidence="2">Niue_2</strain>
        <tissue evidence="2">Leaf</tissue>
    </source>
</reference>
<organism evidence="2 3">
    <name type="scientific">Colocasia esculenta</name>
    <name type="common">Wild taro</name>
    <name type="synonym">Arum esculentum</name>
    <dbReference type="NCBI Taxonomy" id="4460"/>
    <lineage>
        <taxon>Eukaryota</taxon>
        <taxon>Viridiplantae</taxon>
        <taxon>Streptophyta</taxon>
        <taxon>Embryophyta</taxon>
        <taxon>Tracheophyta</taxon>
        <taxon>Spermatophyta</taxon>
        <taxon>Magnoliopsida</taxon>
        <taxon>Liliopsida</taxon>
        <taxon>Araceae</taxon>
        <taxon>Aroideae</taxon>
        <taxon>Colocasieae</taxon>
        <taxon>Colocasia</taxon>
    </lineage>
</organism>
<gene>
    <name evidence="2" type="ORF">Taro_012441</name>
</gene>
<sequence length="81" mass="8976">MVFTCCGSSVHEGYVRFHVVCAVRTTLLVGGTDTSCRHWSPTSPFPVSHSSEPRPRSLEVPGMGLRPCGPQMRRRFGPEME</sequence>
<proteinExistence type="predicted"/>
<feature type="region of interest" description="Disordered" evidence="1">
    <location>
        <begin position="41"/>
        <end position="81"/>
    </location>
</feature>
<evidence type="ECO:0000256" key="1">
    <source>
        <dbReference type="SAM" id="MobiDB-lite"/>
    </source>
</evidence>
<accession>A0A843UJ66</accession>
<dbReference type="AlphaFoldDB" id="A0A843UJ66"/>
<protein>
    <submittedName>
        <fullName evidence="2">Uncharacterized protein</fullName>
    </submittedName>
</protein>
<name>A0A843UJ66_COLES</name>
<dbReference type="Proteomes" id="UP000652761">
    <property type="component" value="Unassembled WGS sequence"/>
</dbReference>
<evidence type="ECO:0000313" key="2">
    <source>
        <dbReference type="EMBL" id="MQL80009.1"/>
    </source>
</evidence>